<feature type="region of interest" description="Disordered" evidence="1">
    <location>
        <begin position="92"/>
        <end position="133"/>
    </location>
</feature>
<evidence type="ECO:0000313" key="4">
    <source>
        <dbReference type="Proteomes" id="UP001152049"/>
    </source>
</evidence>
<evidence type="ECO:0000313" key="3">
    <source>
        <dbReference type="EMBL" id="KAJ4267773.1"/>
    </source>
</evidence>
<reference evidence="3" key="1">
    <citation type="submission" date="2022-09" db="EMBL/GenBank/DDBJ databases">
        <title>Fusarium specimens isolated from Avocado Roots.</title>
        <authorList>
            <person name="Stajich J."/>
            <person name="Roper C."/>
            <person name="Heimlech-Rivalta G."/>
        </authorList>
    </citation>
    <scope>NUCLEOTIDE SEQUENCE</scope>
    <source>
        <strain evidence="3">CF00136</strain>
    </source>
</reference>
<proteinExistence type="predicted"/>
<organism evidence="3 4">
    <name type="scientific">Fusarium torreyae</name>
    <dbReference type="NCBI Taxonomy" id="1237075"/>
    <lineage>
        <taxon>Eukaryota</taxon>
        <taxon>Fungi</taxon>
        <taxon>Dikarya</taxon>
        <taxon>Ascomycota</taxon>
        <taxon>Pezizomycotina</taxon>
        <taxon>Sordariomycetes</taxon>
        <taxon>Hypocreomycetidae</taxon>
        <taxon>Hypocreales</taxon>
        <taxon>Nectriaceae</taxon>
        <taxon>Fusarium</taxon>
    </lineage>
</organism>
<dbReference type="AlphaFoldDB" id="A0A9W8SB45"/>
<dbReference type="OrthoDB" id="5100841at2759"/>
<feature type="compositionally biased region" description="Polar residues" evidence="1">
    <location>
        <begin position="112"/>
        <end position="130"/>
    </location>
</feature>
<feature type="region of interest" description="Disordered" evidence="1">
    <location>
        <begin position="238"/>
        <end position="265"/>
    </location>
</feature>
<feature type="region of interest" description="Disordered" evidence="1">
    <location>
        <begin position="279"/>
        <end position="331"/>
    </location>
</feature>
<feature type="compositionally biased region" description="Basic and acidic residues" evidence="1">
    <location>
        <begin position="238"/>
        <end position="261"/>
    </location>
</feature>
<gene>
    <name evidence="3" type="ORF">NW762_003888</name>
</gene>
<dbReference type="Proteomes" id="UP001152049">
    <property type="component" value="Unassembled WGS sequence"/>
</dbReference>
<feature type="region of interest" description="Disordered" evidence="1">
    <location>
        <begin position="195"/>
        <end position="222"/>
    </location>
</feature>
<sequence>MRFGLILFVATFAGHSVACNPKWRARKQKYFREAVPRLSKLADEAATILPNGTTNATDSGTGAVSAASSTGTTAGSVLTTITTTTTAAISNTASASSSTATSTGSATDGNDSGLQRRSWQNYPHDLQSSPVRYDGKRNFKREDAPAKLKEIIDELLSYANDQLMSAGDLRDTIIDILTSTLRFEKDTLRFKKYTETTERDTETTERDTETTERDTETIEKDADYEDKLYEKIGNQIKDSIDKTDGEDAKTAQNDTAHDNGKPNHHSYVVTETVKLLEHDGPDTAEAEENKEGVELKDLEEAIEEDEVEFEEKEDKEDEEDEEEGSWLGGDEKKQYKRLTELYMQYRPLLVEPIREELDPILKGDEESEAGEELAKQYEKGIEKEQRKRITNLYSDYGHLLVPSILEKLDPILGEDERKAREE</sequence>
<feature type="compositionally biased region" description="Basic and acidic residues" evidence="1">
    <location>
        <begin position="279"/>
        <end position="299"/>
    </location>
</feature>
<feature type="chain" id="PRO_5040775893" evidence="2">
    <location>
        <begin position="19"/>
        <end position="422"/>
    </location>
</feature>
<protein>
    <submittedName>
        <fullName evidence="3">Uncharacterized protein</fullName>
    </submittedName>
</protein>
<evidence type="ECO:0000256" key="2">
    <source>
        <dbReference type="SAM" id="SignalP"/>
    </source>
</evidence>
<feature type="compositionally biased region" description="Acidic residues" evidence="1">
    <location>
        <begin position="300"/>
        <end position="324"/>
    </location>
</feature>
<evidence type="ECO:0000256" key="1">
    <source>
        <dbReference type="SAM" id="MobiDB-lite"/>
    </source>
</evidence>
<accession>A0A9W8SB45</accession>
<feature type="compositionally biased region" description="Low complexity" evidence="1">
    <location>
        <begin position="92"/>
        <end position="110"/>
    </location>
</feature>
<comment type="caution">
    <text evidence="3">The sequence shown here is derived from an EMBL/GenBank/DDBJ whole genome shotgun (WGS) entry which is preliminary data.</text>
</comment>
<name>A0A9W8SB45_9HYPO</name>
<feature type="signal peptide" evidence="2">
    <location>
        <begin position="1"/>
        <end position="18"/>
    </location>
</feature>
<dbReference type="EMBL" id="JAOQAZ010000004">
    <property type="protein sequence ID" value="KAJ4267773.1"/>
    <property type="molecule type" value="Genomic_DNA"/>
</dbReference>
<keyword evidence="2" id="KW-0732">Signal</keyword>
<keyword evidence="4" id="KW-1185">Reference proteome</keyword>